<reference evidence="2 3" key="1">
    <citation type="journal article" name="Sci. Rep.">
        <title>Genome-scale phylogenetic analyses confirm Olpidium as the closest living zoosporic fungus to the non-flagellated, terrestrial fungi.</title>
        <authorList>
            <person name="Chang Y."/>
            <person name="Rochon D."/>
            <person name="Sekimoto S."/>
            <person name="Wang Y."/>
            <person name="Chovatia M."/>
            <person name="Sandor L."/>
            <person name="Salamov A."/>
            <person name="Grigoriev I.V."/>
            <person name="Stajich J.E."/>
            <person name="Spatafora J.W."/>
        </authorList>
    </citation>
    <scope>NUCLEOTIDE SEQUENCE [LARGE SCALE GENOMIC DNA]</scope>
    <source>
        <strain evidence="2">S191</strain>
    </source>
</reference>
<feature type="region of interest" description="Disordered" evidence="1">
    <location>
        <begin position="1"/>
        <end position="46"/>
    </location>
</feature>
<evidence type="ECO:0000313" key="2">
    <source>
        <dbReference type="EMBL" id="KAG5461489.1"/>
    </source>
</evidence>
<dbReference type="OrthoDB" id="5150009at2759"/>
<feature type="region of interest" description="Disordered" evidence="1">
    <location>
        <begin position="69"/>
        <end position="131"/>
    </location>
</feature>
<accession>A0A8H7ZXW9</accession>
<proteinExistence type="predicted"/>
<protein>
    <submittedName>
        <fullName evidence="2">Uncharacterized protein</fullName>
    </submittedName>
</protein>
<gene>
    <name evidence="2" type="ORF">BJ554DRAFT_6310</name>
</gene>
<sequence length="380" mass="42141">MKRSSKSLTTARSWPAKPPACRSMTSDRGAMWFRPPGASGAQQREIRSLPPSSVFWILRGSFRAARATSAEFGRKQWKRPLGNQGTGDRHRASFQPAPRCSASTVRRSRNRRGSAAGNAAHAGSAGGPCRRRRTAVPCPAVVLRTASQTALLRLDNAVLGDRQRHVHFHDFDLGVGFSGLDAVSGIHELPHQFTGTGAQQLRRIIFGFEETCLAVDHHPGRTDLLAEVCRVAGAVQEDEEPAVRQVPHRHLHLAAVEEESVRVWGELHRRKFVLYFVVNYLDRERGPQDVLGRHFSLRESVFVLHDGPLGLLVRLVNRSADDRQRAVRPFGGEAGRDERVQPAGVDRVFLKVFGLQQLDEVLDRGAEVAPDGNLLQSHHH</sequence>
<comment type="caution">
    <text evidence="2">The sequence shown here is derived from an EMBL/GenBank/DDBJ whole genome shotgun (WGS) entry which is preliminary data.</text>
</comment>
<evidence type="ECO:0000313" key="3">
    <source>
        <dbReference type="Proteomes" id="UP000673691"/>
    </source>
</evidence>
<dbReference type="Proteomes" id="UP000673691">
    <property type="component" value="Unassembled WGS sequence"/>
</dbReference>
<feature type="compositionally biased region" description="Low complexity" evidence="1">
    <location>
        <begin position="113"/>
        <end position="123"/>
    </location>
</feature>
<feature type="compositionally biased region" description="Polar residues" evidence="1">
    <location>
        <begin position="1"/>
        <end position="12"/>
    </location>
</feature>
<organism evidence="2 3">
    <name type="scientific">Olpidium bornovanus</name>
    <dbReference type="NCBI Taxonomy" id="278681"/>
    <lineage>
        <taxon>Eukaryota</taxon>
        <taxon>Fungi</taxon>
        <taxon>Fungi incertae sedis</taxon>
        <taxon>Olpidiomycota</taxon>
        <taxon>Olpidiomycotina</taxon>
        <taxon>Olpidiomycetes</taxon>
        <taxon>Olpidiales</taxon>
        <taxon>Olpidiaceae</taxon>
        <taxon>Olpidium</taxon>
    </lineage>
</organism>
<dbReference type="AlphaFoldDB" id="A0A8H7ZXW9"/>
<evidence type="ECO:0000256" key="1">
    <source>
        <dbReference type="SAM" id="MobiDB-lite"/>
    </source>
</evidence>
<feature type="non-terminal residue" evidence="2">
    <location>
        <position position="380"/>
    </location>
</feature>
<name>A0A8H7ZXW9_9FUNG</name>
<keyword evidence="3" id="KW-1185">Reference proteome</keyword>
<dbReference type="EMBL" id="JAEFCI010003572">
    <property type="protein sequence ID" value="KAG5461489.1"/>
    <property type="molecule type" value="Genomic_DNA"/>
</dbReference>